<keyword evidence="3" id="KW-1185">Reference proteome</keyword>
<organism evidence="2 3">
    <name type="scientific">Mytilus galloprovincialis</name>
    <name type="common">Mediterranean mussel</name>
    <dbReference type="NCBI Taxonomy" id="29158"/>
    <lineage>
        <taxon>Eukaryota</taxon>
        <taxon>Metazoa</taxon>
        <taxon>Spiralia</taxon>
        <taxon>Lophotrochozoa</taxon>
        <taxon>Mollusca</taxon>
        <taxon>Bivalvia</taxon>
        <taxon>Autobranchia</taxon>
        <taxon>Pteriomorphia</taxon>
        <taxon>Mytilida</taxon>
        <taxon>Mytiloidea</taxon>
        <taxon>Mytilidae</taxon>
        <taxon>Mytilinae</taxon>
        <taxon>Mytilus</taxon>
    </lineage>
</organism>
<dbReference type="AlphaFoldDB" id="A0A409V7C8"/>
<evidence type="ECO:0000256" key="1">
    <source>
        <dbReference type="SAM" id="SignalP"/>
    </source>
</evidence>
<sequence>MAKKYQINLFILTIVMTVRCCAISISAEDLPDYEEKLEEMKSGYTEQTIEEEEIELEDVEYREKIAEKRGQDPDKIWKSEKLKKFI</sequence>
<feature type="chain" id="PRO_5019166255" evidence="1">
    <location>
        <begin position="23"/>
        <end position="86"/>
    </location>
</feature>
<gene>
    <name evidence="2" type="ORF">AM593_08694</name>
</gene>
<reference evidence="2 3" key="1">
    <citation type="journal article" date="2016" name="PLoS ONE">
        <title>A First Insight into the Genome of the Filter-Feeder Mussel Mytilus galloprovincialis.</title>
        <authorList>
            <person name="Murgarella M."/>
            <person name="Puiu D."/>
            <person name="Novoa B."/>
            <person name="Figueras A."/>
            <person name="Posada D."/>
            <person name="Canchaya C."/>
        </authorList>
    </citation>
    <scope>NUCLEOTIDE SEQUENCE [LARGE SCALE GENOMIC DNA]</scope>
    <source>
        <tissue evidence="2">Muscle</tissue>
    </source>
</reference>
<name>A0A409V7C8_MYTGA</name>
<feature type="signal peptide" evidence="1">
    <location>
        <begin position="1"/>
        <end position="22"/>
    </location>
</feature>
<dbReference type="EMBL" id="KV594862">
    <property type="protein sequence ID" value="OPL21128.1"/>
    <property type="molecule type" value="Genomic_DNA"/>
</dbReference>
<accession>A0A409V7C8</accession>
<evidence type="ECO:0000313" key="3">
    <source>
        <dbReference type="Proteomes" id="UP000266721"/>
    </source>
</evidence>
<dbReference type="Proteomes" id="UP000266721">
    <property type="component" value="Unassembled WGS sequence"/>
</dbReference>
<proteinExistence type="predicted"/>
<feature type="non-terminal residue" evidence="2">
    <location>
        <position position="86"/>
    </location>
</feature>
<evidence type="ECO:0000313" key="2">
    <source>
        <dbReference type="EMBL" id="OPL21128.1"/>
    </source>
</evidence>
<feature type="non-terminal residue" evidence="2">
    <location>
        <position position="1"/>
    </location>
</feature>
<keyword evidence="1" id="KW-0732">Signal</keyword>
<protein>
    <submittedName>
        <fullName evidence="2">Uncharacterized protein</fullName>
    </submittedName>
</protein>